<dbReference type="Pfam" id="PF04134">
    <property type="entry name" value="DCC1-like"/>
    <property type="match status" value="1"/>
</dbReference>
<dbReference type="InterPro" id="IPR007263">
    <property type="entry name" value="DCC1-like"/>
</dbReference>
<organism evidence="1 2">
    <name type="scientific">Pseudomonas fluvialis</name>
    <dbReference type="NCBI Taxonomy" id="1793966"/>
    <lineage>
        <taxon>Bacteria</taxon>
        <taxon>Pseudomonadati</taxon>
        <taxon>Pseudomonadota</taxon>
        <taxon>Gammaproteobacteria</taxon>
        <taxon>Pseudomonadales</taxon>
        <taxon>Pseudomonadaceae</taxon>
        <taxon>Pseudomonas</taxon>
    </lineage>
</organism>
<proteinExistence type="predicted"/>
<name>A0A7X0ESU7_9PSED</name>
<accession>A0A7X0ESU7</accession>
<dbReference type="AlphaFoldDB" id="A0A7X0ESU7"/>
<evidence type="ECO:0000313" key="1">
    <source>
        <dbReference type="EMBL" id="MBB6339936.1"/>
    </source>
</evidence>
<protein>
    <submittedName>
        <fullName evidence="1">Putative DCC family thiol-disulfide oxidoreductase YuxK</fullName>
    </submittedName>
</protein>
<dbReference type="InterPro" id="IPR044691">
    <property type="entry name" value="DCC1_Trx"/>
</dbReference>
<gene>
    <name evidence="1" type="ORF">HNP49_000086</name>
</gene>
<sequence>MLPHWPLRLYYDGDCPLCAREVALLRRRNSAERLVLIDISQPDFDPTSTPFSLIQLQTVLHAQDANGHWLKGLDATYASWLAADLWQLSWLLAWRPLRSLLHPLYWLFCWLRPGLTWLPHPDGASRCTQDRCAPGKRRN</sequence>
<dbReference type="PANTHER" id="PTHR34290">
    <property type="entry name" value="SI:CH73-390P7.2"/>
    <property type="match status" value="1"/>
</dbReference>
<dbReference type="EMBL" id="JACHLL010000001">
    <property type="protein sequence ID" value="MBB6339936.1"/>
    <property type="molecule type" value="Genomic_DNA"/>
</dbReference>
<reference evidence="1 2" key="1">
    <citation type="submission" date="2020-08" db="EMBL/GenBank/DDBJ databases">
        <title>Functional genomics of gut bacteria from endangered species of beetles.</title>
        <authorList>
            <person name="Carlos-Shanley C."/>
        </authorList>
    </citation>
    <scope>NUCLEOTIDE SEQUENCE [LARGE SCALE GENOMIC DNA]</scope>
    <source>
        <strain evidence="1 2">S00202</strain>
    </source>
</reference>
<dbReference type="RefSeq" id="WP_184679645.1">
    <property type="nucleotide sequence ID" value="NZ_JACHLL010000001.1"/>
</dbReference>
<evidence type="ECO:0000313" key="2">
    <source>
        <dbReference type="Proteomes" id="UP000557193"/>
    </source>
</evidence>
<dbReference type="GO" id="GO:0015035">
    <property type="term" value="F:protein-disulfide reductase activity"/>
    <property type="evidence" value="ECO:0007669"/>
    <property type="project" value="InterPro"/>
</dbReference>
<keyword evidence="2" id="KW-1185">Reference proteome</keyword>
<comment type="caution">
    <text evidence="1">The sequence shown here is derived from an EMBL/GenBank/DDBJ whole genome shotgun (WGS) entry which is preliminary data.</text>
</comment>
<dbReference type="PANTHER" id="PTHR34290:SF2">
    <property type="entry name" value="OS04G0668800 PROTEIN"/>
    <property type="match status" value="1"/>
</dbReference>
<dbReference type="Proteomes" id="UP000557193">
    <property type="component" value="Unassembled WGS sequence"/>
</dbReference>